<keyword evidence="2" id="KW-1185">Reference proteome</keyword>
<gene>
    <name evidence="1" type="ORF">CCMSSC00406_0010079</name>
</gene>
<dbReference type="Proteomes" id="UP000824881">
    <property type="component" value="Unassembled WGS sequence"/>
</dbReference>
<organism evidence="1 2">
    <name type="scientific">Pleurotus cornucopiae</name>
    <name type="common">Cornucopia mushroom</name>
    <dbReference type="NCBI Taxonomy" id="5321"/>
    <lineage>
        <taxon>Eukaryota</taxon>
        <taxon>Fungi</taxon>
        <taxon>Dikarya</taxon>
        <taxon>Basidiomycota</taxon>
        <taxon>Agaricomycotina</taxon>
        <taxon>Agaricomycetes</taxon>
        <taxon>Agaricomycetidae</taxon>
        <taxon>Agaricales</taxon>
        <taxon>Pleurotineae</taxon>
        <taxon>Pleurotaceae</taxon>
        <taxon>Pleurotus</taxon>
    </lineage>
</organism>
<evidence type="ECO:0000313" key="1">
    <source>
        <dbReference type="EMBL" id="KAG9218065.1"/>
    </source>
</evidence>
<accession>A0ACB7IJE7</accession>
<protein>
    <submittedName>
        <fullName evidence="1">Uncharacterized protein</fullName>
    </submittedName>
</protein>
<name>A0ACB7IJE7_PLECO</name>
<comment type="caution">
    <text evidence="1">The sequence shown here is derived from an EMBL/GenBank/DDBJ whole genome shotgun (WGS) entry which is preliminary data.</text>
</comment>
<sequence>MAKLPPEIWRIIFANVEDKQTLCNIVATSRQFGPLAEPFLYARIVFPASSSATTVMLENLHKALGAEHSRRPSYIRTLSLSARGKEDRVMIDDILVKTANLKHLQLHVSPFLFPRFFRQGPPFNLTGFYITLSSLDPDLFLFLGSHTTLETLYIAHSSRFSGDIPAFSSTSFPNLKTLTLISVDVDAFLGTAAPIRQLRLQHSSGPAGDAQRMLSVRVLSCPSTDTLVSMFSLFPNIEWLELFSPIEVSTLMDCQYLKLRGIRLPRVLSGPHDMYWAFDALPTLEFVEYTSRGELALERLYRGAIAPTMVQWLCGPGQEWLADWEEDVVHIG</sequence>
<dbReference type="EMBL" id="WQMT02000010">
    <property type="protein sequence ID" value="KAG9218065.1"/>
    <property type="molecule type" value="Genomic_DNA"/>
</dbReference>
<proteinExistence type="predicted"/>
<evidence type="ECO:0000313" key="2">
    <source>
        <dbReference type="Proteomes" id="UP000824881"/>
    </source>
</evidence>
<reference evidence="1 2" key="1">
    <citation type="journal article" date="2021" name="Appl. Environ. Microbiol.">
        <title>Genetic linkage and physical mapping for an oyster mushroom Pleurotus cornucopiae and QTL analysis for the trait cap color.</title>
        <authorList>
            <person name="Zhang Y."/>
            <person name="Gao W."/>
            <person name="Sonnenberg A."/>
            <person name="Chen Q."/>
            <person name="Zhang J."/>
            <person name="Huang C."/>
        </authorList>
    </citation>
    <scope>NUCLEOTIDE SEQUENCE [LARGE SCALE GENOMIC DNA]</scope>
    <source>
        <strain evidence="1">CCMSSC00406</strain>
    </source>
</reference>